<dbReference type="EnsemblProtists" id="PYU1_T013529">
    <property type="protein sequence ID" value="PYU1_T013529"/>
    <property type="gene ID" value="PYU1_G013500"/>
</dbReference>
<dbReference type="STRING" id="431595.K3X8I0"/>
<reference evidence="1" key="3">
    <citation type="submission" date="2015-02" db="UniProtKB">
        <authorList>
            <consortium name="EnsemblProtists"/>
        </authorList>
    </citation>
    <scope>IDENTIFICATION</scope>
    <source>
        <strain evidence="1">DAOM BR144</strain>
    </source>
</reference>
<proteinExistence type="predicted"/>
<dbReference type="InParanoid" id="K3X8I0"/>
<dbReference type="AlphaFoldDB" id="K3X8I0"/>
<accession>K3X8I0</accession>
<evidence type="ECO:0000313" key="2">
    <source>
        <dbReference type="Proteomes" id="UP000019132"/>
    </source>
</evidence>
<keyword evidence="2" id="KW-1185">Reference proteome</keyword>
<reference evidence="2" key="2">
    <citation type="submission" date="2010-04" db="EMBL/GenBank/DDBJ databases">
        <authorList>
            <person name="Buell R."/>
            <person name="Hamilton J."/>
            <person name="Hostetler J."/>
        </authorList>
    </citation>
    <scope>NUCLEOTIDE SEQUENCE [LARGE SCALE GENOMIC DNA]</scope>
    <source>
        <strain evidence="2">DAOM:BR144</strain>
    </source>
</reference>
<name>K3X8I0_GLOUD</name>
<protein>
    <submittedName>
        <fullName evidence="1">Uncharacterized protein</fullName>
    </submittedName>
</protein>
<dbReference type="HOGENOM" id="CLU_2949061_0_0_1"/>
<organism evidence="1 2">
    <name type="scientific">Globisporangium ultimum (strain ATCC 200006 / CBS 805.95 / DAOM BR144)</name>
    <name type="common">Pythium ultimum</name>
    <dbReference type="NCBI Taxonomy" id="431595"/>
    <lineage>
        <taxon>Eukaryota</taxon>
        <taxon>Sar</taxon>
        <taxon>Stramenopiles</taxon>
        <taxon>Oomycota</taxon>
        <taxon>Peronosporomycetes</taxon>
        <taxon>Pythiales</taxon>
        <taxon>Pythiaceae</taxon>
        <taxon>Globisporangium</taxon>
    </lineage>
</organism>
<dbReference type="EMBL" id="GL376593">
    <property type="status" value="NOT_ANNOTATED_CDS"/>
    <property type="molecule type" value="Genomic_DNA"/>
</dbReference>
<dbReference type="Proteomes" id="UP000019132">
    <property type="component" value="Unassembled WGS sequence"/>
</dbReference>
<dbReference type="VEuPathDB" id="FungiDB:PYU1_G013500"/>
<reference evidence="2" key="1">
    <citation type="journal article" date="2010" name="Genome Biol.">
        <title>Genome sequence of the necrotrophic plant pathogen Pythium ultimum reveals original pathogenicity mechanisms and effector repertoire.</title>
        <authorList>
            <person name="Levesque C.A."/>
            <person name="Brouwer H."/>
            <person name="Cano L."/>
            <person name="Hamilton J.P."/>
            <person name="Holt C."/>
            <person name="Huitema E."/>
            <person name="Raffaele S."/>
            <person name="Robideau G.P."/>
            <person name="Thines M."/>
            <person name="Win J."/>
            <person name="Zerillo M.M."/>
            <person name="Beakes G.W."/>
            <person name="Boore J.L."/>
            <person name="Busam D."/>
            <person name="Dumas B."/>
            <person name="Ferriera S."/>
            <person name="Fuerstenberg S.I."/>
            <person name="Gachon C.M."/>
            <person name="Gaulin E."/>
            <person name="Govers F."/>
            <person name="Grenville-Briggs L."/>
            <person name="Horner N."/>
            <person name="Hostetler J."/>
            <person name="Jiang R.H."/>
            <person name="Johnson J."/>
            <person name="Krajaejun T."/>
            <person name="Lin H."/>
            <person name="Meijer H.J."/>
            <person name="Moore B."/>
            <person name="Morris P."/>
            <person name="Phuntmart V."/>
            <person name="Puiu D."/>
            <person name="Shetty J."/>
            <person name="Stajich J.E."/>
            <person name="Tripathy S."/>
            <person name="Wawra S."/>
            <person name="van West P."/>
            <person name="Whitty B.R."/>
            <person name="Coutinho P.M."/>
            <person name="Henrissat B."/>
            <person name="Martin F."/>
            <person name="Thomas P.D."/>
            <person name="Tyler B.M."/>
            <person name="De Vries R.P."/>
            <person name="Kamoun S."/>
            <person name="Yandell M."/>
            <person name="Tisserat N."/>
            <person name="Buell C.R."/>
        </authorList>
    </citation>
    <scope>NUCLEOTIDE SEQUENCE</scope>
    <source>
        <strain evidence="2">DAOM:BR144</strain>
    </source>
</reference>
<evidence type="ECO:0000313" key="1">
    <source>
        <dbReference type="EnsemblProtists" id="PYU1_T013529"/>
    </source>
</evidence>
<sequence>MAYRPYRFVLWKSAEDAESSTQPHLQLIFERVEAIVNKMDEKTFVFHVFGVTSTGHEGNG</sequence>